<evidence type="ECO:0000313" key="1">
    <source>
        <dbReference type="EMBL" id="ALK43976.1"/>
    </source>
</evidence>
<proteinExistence type="predicted"/>
<sequence length="49" mass="5659">MTYQRLTKKEITELREEMKAAGEWAKAVLEQERRQPLANCESCPSPNPP</sequence>
<reference evidence="1" key="1">
    <citation type="submission" date="2015-07" db="EMBL/GenBank/DDBJ databases">
        <title>The mesophilic/psychrophilic dichotomy of Aeromonas salmonicida.</title>
        <authorList>
            <person name="Vincent A.T."/>
            <person name="Trudel M.V."/>
            <person name="Freschi L."/>
            <person name="Nagar V."/>
            <person name="Levesque R.C."/>
            <person name="Charette S.J."/>
        </authorList>
    </citation>
    <scope>NUCLEOTIDE SEQUENCE</scope>
    <source>
        <strain evidence="1">Y47</strain>
        <plasmid evidence="1">pY47-1</plasmid>
    </source>
</reference>
<accession>A0A0S1GNI5</accession>
<dbReference type="AlphaFoldDB" id="A0A0S1GNI5"/>
<keyword evidence="1" id="KW-0614">Plasmid</keyword>
<dbReference type="EMBL" id="KT334396">
    <property type="protein sequence ID" value="ALK43976.1"/>
    <property type="molecule type" value="Genomic_DNA"/>
</dbReference>
<name>A0A0S1GNI5_AERSA</name>
<organism evidence="1">
    <name type="scientific">Aeromonas salmonicida</name>
    <dbReference type="NCBI Taxonomy" id="645"/>
    <lineage>
        <taxon>Bacteria</taxon>
        <taxon>Pseudomonadati</taxon>
        <taxon>Pseudomonadota</taxon>
        <taxon>Gammaproteobacteria</taxon>
        <taxon>Aeromonadales</taxon>
        <taxon>Aeromonadaceae</taxon>
        <taxon>Aeromonas</taxon>
    </lineage>
</organism>
<protein>
    <submittedName>
        <fullName evidence="1">Uncharacterized protein</fullName>
    </submittedName>
</protein>
<geneLocation type="plasmid" evidence="1">
    <name>pY47-1</name>
</geneLocation>